<reference evidence="2 3" key="1">
    <citation type="journal article" date="2018" name="Sci. Rep.">
        <title>Genomic signatures of local adaptation to the degree of environmental predictability in rotifers.</title>
        <authorList>
            <person name="Franch-Gras L."/>
            <person name="Hahn C."/>
            <person name="Garcia-Roger E.M."/>
            <person name="Carmona M.J."/>
            <person name="Serra M."/>
            <person name="Gomez A."/>
        </authorList>
    </citation>
    <scope>NUCLEOTIDE SEQUENCE [LARGE SCALE GENOMIC DNA]</scope>
    <source>
        <strain evidence="2">HYR1</strain>
    </source>
</reference>
<proteinExistence type="predicted"/>
<name>A0A3M7S8E7_BRAPC</name>
<accession>A0A3M7S8E7</accession>
<organism evidence="2 3">
    <name type="scientific">Brachionus plicatilis</name>
    <name type="common">Marine rotifer</name>
    <name type="synonym">Brachionus muelleri</name>
    <dbReference type="NCBI Taxonomy" id="10195"/>
    <lineage>
        <taxon>Eukaryota</taxon>
        <taxon>Metazoa</taxon>
        <taxon>Spiralia</taxon>
        <taxon>Gnathifera</taxon>
        <taxon>Rotifera</taxon>
        <taxon>Eurotatoria</taxon>
        <taxon>Monogononta</taxon>
        <taxon>Pseudotrocha</taxon>
        <taxon>Ploima</taxon>
        <taxon>Brachionidae</taxon>
        <taxon>Brachionus</taxon>
    </lineage>
</organism>
<evidence type="ECO:0000313" key="3">
    <source>
        <dbReference type="Proteomes" id="UP000276133"/>
    </source>
</evidence>
<dbReference type="Proteomes" id="UP000276133">
    <property type="component" value="Unassembled WGS sequence"/>
</dbReference>
<protein>
    <submittedName>
        <fullName evidence="2">Uncharacterized protein</fullName>
    </submittedName>
</protein>
<dbReference type="OrthoDB" id="10648017at2759"/>
<dbReference type="AlphaFoldDB" id="A0A3M7S8E7"/>
<comment type="caution">
    <text evidence="2">The sequence shown here is derived from an EMBL/GenBank/DDBJ whole genome shotgun (WGS) entry which is preliminary data.</text>
</comment>
<evidence type="ECO:0000256" key="1">
    <source>
        <dbReference type="SAM" id="MobiDB-lite"/>
    </source>
</evidence>
<sequence length="146" mass="16192">MLRLPEGSTPAEGSSRMTVLEPPTNATATDNFRCMPPDKFFEKSFFFGLKPVSSSIFSSSFSVDFLSRPFSLAKNHKCSLTVKCGKSTLCWGTKPSDFRIESIDSVMSMSSIRAVPDVGEYSPVSKCMVVLFPAPLWPRKAEISFW</sequence>
<keyword evidence="3" id="KW-1185">Reference proteome</keyword>
<feature type="region of interest" description="Disordered" evidence="1">
    <location>
        <begin position="1"/>
        <end position="22"/>
    </location>
</feature>
<evidence type="ECO:0000313" key="2">
    <source>
        <dbReference type="EMBL" id="RNA31840.1"/>
    </source>
</evidence>
<gene>
    <name evidence="2" type="ORF">BpHYR1_020786</name>
</gene>
<dbReference type="EMBL" id="REGN01001891">
    <property type="protein sequence ID" value="RNA31840.1"/>
    <property type="molecule type" value="Genomic_DNA"/>
</dbReference>